<dbReference type="Pfam" id="PF00145">
    <property type="entry name" value="DNA_methylase"/>
    <property type="match status" value="1"/>
</dbReference>
<dbReference type="NCBIfam" id="TIGR00675">
    <property type="entry name" value="dcm"/>
    <property type="match status" value="1"/>
</dbReference>
<evidence type="ECO:0000256" key="1">
    <source>
        <dbReference type="ARBA" id="ARBA00022603"/>
    </source>
</evidence>
<comment type="catalytic activity">
    <reaction evidence="8">
        <text>a 2'-deoxycytidine in DNA + S-adenosyl-L-methionine = a 5-methyl-2'-deoxycytidine in DNA + S-adenosyl-L-homocysteine + H(+)</text>
        <dbReference type="Rhea" id="RHEA:13681"/>
        <dbReference type="Rhea" id="RHEA-COMP:11369"/>
        <dbReference type="Rhea" id="RHEA-COMP:11370"/>
        <dbReference type="ChEBI" id="CHEBI:15378"/>
        <dbReference type="ChEBI" id="CHEBI:57856"/>
        <dbReference type="ChEBI" id="CHEBI:59789"/>
        <dbReference type="ChEBI" id="CHEBI:85452"/>
        <dbReference type="ChEBI" id="CHEBI:85454"/>
        <dbReference type="EC" id="2.1.1.37"/>
    </reaction>
</comment>
<evidence type="ECO:0000256" key="3">
    <source>
        <dbReference type="ARBA" id="ARBA00022679"/>
    </source>
</evidence>
<dbReference type="PRINTS" id="PR00105">
    <property type="entry name" value="C5METTRFRASE"/>
</dbReference>
<dbReference type="PANTHER" id="PTHR46098:SF1">
    <property type="entry name" value="TRNA (CYTOSINE(38)-C(5))-METHYLTRANSFERASE"/>
    <property type="match status" value="1"/>
</dbReference>
<name>A0A8S5LGA9_9CAUD</name>
<dbReference type="EC" id="2.1.1.37" evidence="8"/>
<dbReference type="PROSITE" id="PS00094">
    <property type="entry name" value="C5_MTASE_1"/>
    <property type="match status" value="1"/>
</dbReference>
<accession>A0A8S5LGA9</accession>
<evidence type="ECO:0000256" key="2">
    <source>
        <dbReference type="ARBA" id="ARBA00022632"/>
    </source>
</evidence>
<evidence type="ECO:0000256" key="8">
    <source>
        <dbReference type="RuleBase" id="RU000417"/>
    </source>
</evidence>
<evidence type="ECO:0000313" key="9">
    <source>
        <dbReference type="EMBL" id="DAD69109.1"/>
    </source>
</evidence>
<dbReference type="GO" id="GO:0003886">
    <property type="term" value="F:DNA (cytosine-5-)-methyltransferase activity"/>
    <property type="evidence" value="ECO:0007669"/>
    <property type="project" value="UniProtKB-EC"/>
</dbReference>
<sequence length="388" mass="41937">MVFTFGSVCSGIEAVSVAWGDFAKPLWFSEIEPFPSAVLAHHYPNVPNLGDMRTLPERIINREIPAPDVLVGGTPCQAFSVAGKRESLNDNRGNLTLVLIEILEAIDYVREKDGKAPCILVWENVPGVLSTKDNAFGCLVGRLAGAFEPLQPPGGKWTGAGYVHSEMRNIAWRILNAKHFGVPQSRRRIFLVAGAGTCNAAEILFESAGSRGNIETGESTGQNVAGFVETSFAQYRQSDIGGTVRASGGALSGGSETLVVHGTQDPIVSTNKAHCLGMNNGQENILFDIAHRSDVIRLQGDTTPTLTARMGTGGNNIPCVYTPPNVRKLTPVECERLQGLPDNWTKIPYRGKATEDCPDSPRYKAIGNSMAVPVMRWIGERLFTTNKE</sequence>
<dbReference type="EMBL" id="BK014715">
    <property type="protein sequence ID" value="DAD69109.1"/>
    <property type="molecule type" value="Genomic_DNA"/>
</dbReference>
<keyword evidence="2" id="KW-0945">Host-virus interaction</keyword>
<dbReference type="InterPro" id="IPR001525">
    <property type="entry name" value="C5_MeTfrase"/>
</dbReference>
<keyword evidence="4" id="KW-0949">S-adenosyl-L-methionine</keyword>
<dbReference type="InterPro" id="IPR029063">
    <property type="entry name" value="SAM-dependent_MTases_sf"/>
</dbReference>
<evidence type="ECO:0000256" key="6">
    <source>
        <dbReference type="ARBA" id="ARBA00033479"/>
    </source>
</evidence>
<dbReference type="InterPro" id="IPR018117">
    <property type="entry name" value="C5_DNA_meth_AS"/>
</dbReference>
<comment type="similarity">
    <text evidence="7">Belongs to the class I-like SAM-binding methyltransferase superfamily. C5-methyltransferase family.</text>
</comment>
<evidence type="ECO:0000256" key="4">
    <source>
        <dbReference type="ARBA" id="ARBA00022691"/>
    </source>
</evidence>
<dbReference type="GO" id="GO:0099018">
    <property type="term" value="P:symbiont-mediated evasion of host restriction-modification system"/>
    <property type="evidence" value="ECO:0007669"/>
    <property type="project" value="UniProtKB-KW"/>
</dbReference>
<dbReference type="SUPFAM" id="SSF53335">
    <property type="entry name" value="S-adenosyl-L-methionine-dependent methyltransferases"/>
    <property type="match status" value="1"/>
</dbReference>
<keyword evidence="5" id="KW-0899">Viral immunoevasion</keyword>
<protein>
    <recommendedName>
        <fullName evidence="8">Cytosine-specific methyltransferase</fullName>
        <ecNumber evidence="8">2.1.1.37</ecNumber>
    </recommendedName>
</protein>
<dbReference type="Gene3D" id="3.90.120.10">
    <property type="entry name" value="DNA Methylase, subunit A, domain 2"/>
    <property type="match status" value="1"/>
</dbReference>
<organism evidence="9">
    <name type="scientific">Myoviridae sp. ctRD66</name>
    <dbReference type="NCBI Taxonomy" id="2823544"/>
    <lineage>
        <taxon>Viruses</taxon>
        <taxon>Duplodnaviria</taxon>
        <taxon>Heunggongvirae</taxon>
        <taxon>Uroviricota</taxon>
        <taxon>Caudoviricetes</taxon>
    </lineage>
</organism>
<dbReference type="InterPro" id="IPR050750">
    <property type="entry name" value="C5-MTase"/>
</dbReference>
<dbReference type="Gene3D" id="3.40.50.150">
    <property type="entry name" value="Vaccinia Virus protein VP39"/>
    <property type="match status" value="1"/>
</dbReference>
<keyword evidence="1 8" id="KW-0489">Methyltransferase</keyword>
<dbReference type="GO" id="GO:0032259">
    <property type="term" value="P:methylation"/>
    <property type="evidence" value="ECO:0007669"/>
    <property type="project" value="UniProtKB-KW"/>
</dbReference>
<keyword evidence="2" id="KW-1090">Inhibition of host innate immune response by virus</keyword>
<dbReference type="GO" id="GO:0052170">
    <property type="term" value="P:symbiont-mediated suppression of host innate immune response"/>
    <property type="evidence" value="ECO:0007669"/>
    <property type="project" value="UniProtKB-KW"/>
</dbReference>
<keyword evidence="3 8" id="KW-0808">Transferase</keyword>
<proteinExistence type="inferred from homology"/>
<dbReference type="PANTHER" id="PTHR46098">
    <property type="entry name" value="TRNA (CYTOSINE(38)-C(5))-METHYLTRANSFERASE"/>
    <property type="match status" value="1"/>
</dbReference>
<reference evidence="9" key="1">
    <citation type="journal article" date="2021" name="Proc. Natl. Acad. Sci. U.S.A.">
        <title>A Catalog of Tens of Thousands of Viruses from Human Metagenomes Reveals Hidden Associations with Chronic Diseases.</title>
        <authorList>
            <person name="Tisza M.J."/>
            <person name="Buck C.B."/>
        </authorList>
    </citation>
    <scope>NUCLEOTIDE SEQUENCE</scope>
    <source>
        <strain evidence="9">CtRD66</strain>
    </source>
</reference>
<evidence type="ECO:0000256" key="7">
    <source>
        <dbReference type="RuleBase" id="RU000416"/>
    </source>
</evidence>
<evidence type="ECO:0000256" key="5">
    <source>
        <dbReference type="ARBA" id="ARBA00023280"/>
    </source>
</evidence>
<keyword evidence="6" id="KW-1258">Restriction-modification system evasion by virus</keyword>